<dbReference type="InterPro" id="IPR007215">
    <property type="entry name" value="Sulphur_relay_TusB/DsrH"/>
</dbReference>
<dbReference type="SUPFAM" id="SSF75169">
    <property type="entry name" value="DsrEFH-like"/>
    <property type="match status" value="1"/>
</dbReference>
<gene>
    <name evidence="1" type="ORF">Q9312_04015</name>
</gene>
<dbReference type="AlphaFoldDB" id="A0AA51RV56"/>
<evidence type="ECO:0000313" key="1">
    <source>
        <dbReference type="EMBL" id="WMS88084.1"/>
    </source>
</evidence>
<name>A0AA51RV56_9GAMM</name>
<dbReference type="Gene3D" id="3.40.1260.10">
    <property type="entry name" value="DsrEFH-like"/>
    <property type="match status" value="1"/>
</dbReference>
<dbReference type="InterPro" id="IPR027396">
    <property type="entry name" value="DsrEFH-like"/>
</dbReference>
<dbReference type="RefSeq" id="WP_309203280.1">
    <property type="nucleotide sequence ID" value="NZ_CP133548.1"/>
</dbReference>
<sequence>MSLLYLVNQRLSSKAKSHLYQILTPSDAVLLYEDGVYTTPPENTAHSWYRFKPDCQLRGLEIPKDDTNLIKSYAEFAEITVKYKQSLYWPKNEL</sequence>
<evidence type="ECO:0000313" key="2">
    <source>
        <dbReference type="Proteomes" id="UP001239782"/>
    </source>
</evidence>
<accession>A0AA51RV56</accession>
<organism evidence="1 2">
    <name type="scientific">Pleionea litopenaei</name>
    <dbReference type="NCBI Taxonomy" id="3070815"/>
    <lineage>
        <taxon>Bacteria</taxon>
        <taxon>Pseudomonadati</taxon>
        <taxon>Pseudomonadota</taxon>
        <taxon>Gammaproteobacteria</taxon>
        <taxon>Oceanospirillales</taxon>
        <taxon>Pleioneaceae</taxon>
        <taxon>Pleionea</taxon>
    </lineage>
</organism>
<dbReference type="GO" id="GO:0002143">
    <property type="term" value="P:tRNA wobble position uridine thiolation"/>
    <property type="evidence" value="ECO:0007669"/>
    <property type="project" value="InterPro"/>
</dbReference>
<protein>
    <submittedName>
        <fullName evidence="1">DsrH/TusB family sulfur metabolism protein</fullName>
    </submittedName>
</protein>
<reference evidence="1 2" key="1">
    <citation type="submission" date="2023-08" db="EMBL/GenBank/DDBJ databases">
        <title>Pleionea litopenaei sp. nov., isolated from stomach of juvenile Litopenaeus vannamei.</title>
        <authorList>
            <person name="Rho A.M."/>
            <person name="Hwang C.Y."/>
        </authorList>
    </citation>
    <scope>NUCLEOTIDE SEQUENCE [LARGE SCALE GENOMIC DNA]</scope>
    <source>
        <strain evidence="1 2">HL-JVS1</strain>
    </source>
</reference>
<dbReference type="GO" id="GO:0005737">
    <property type="term" value="C:cytoplasm"/>
    <property type="evidence" value="ECO:0007669"/>
    <property type="project" value="InterPro"/>
</dbReference>
<dbReference type="KEGG" id="plei:Q9312_04015"/>
<dbReference type="Pfam" id="PF04077">
    <property type="entry name" value="DsrH"/>
    <property type="match status" value="1"/>
</dbReference>
<dbReference type="EMBL" id="CP133548">
    <property type="protein sequence ID" value="WMS88084.1"/>
    <property type="molecule type" value="Genomic_DNA"/>
</dbReference>
<proteinExistence type="predicted"/>
<keyword evidence="2" id="KW-1185">Reference proteome</keyword>
<dbReference type="Proteomes" id="UP001239782">
    <property type="component" value="Chromosome"/>
</dbReference>